<name>A0ABU6AAJ4_9PSEU</name>
<dbReference type="GO" id="GO:0016787">
    <property type="term" value="F:hydrolase activity"/>
    <property type="evidence" value="ECO:0007669"/>
    <property type="project" value="UniProtKB-KW"/>
</dbReference>
<proteinExistence type="predicted"/>
<gene>
    <name evidence="2" type="ORF">R4I43_13540</name>
</gene>
<sequence length="253" mass="27906">MLVGAEPFAHEGSDEIGVLLCHGFTSTPQSMRAWAEHLAEAGHSVRCPLLPGHGTRWQDLNRTTWRDWYGAVEQALDELRDRCRSVFVFGLSMGGTLTLRLAEHHPDIAGIVLVNPSVMTLRKEAKLLPVLSRVVPSLAAIAGDIAKPEVVELAYSRLPLRGMASLQQLWRVVRADLESVRQPLLLLHSAVDHVVEPENSAIVLDEVSSEDVTEVVLGDSYHVATLDHDASRIFSASVEFVHRVHRERVGEAV</sequence>
<dbReference type="InterPro" id="IPR022742">
    <property type="entry name" value="Hydrolase_4"/>
</dbReference>
<protein>
    <submittedName>
        <fullName evidence="2">Alpha/beta fold hydrolase</fullName>
    </submittedName>
</protein>
<keyword evidence="2" id="KW-0378">Hydrolase</keyword>
<dbReference type="InterPro" id="IPR012354">
    <property type="entry name" value="Esterase_lipase"/>
</dbReference>
<evidence type="ECO:0000313" key="3">
    <source>
        <dbReference type="Proteomes" id="UP001327093"/>
    </source>
</evidence>
<dbReference type="InterPro" id="IPR029058">
    <property type="entry name" value="AB_hydrolase_fold"/>
</dbReference>
<dbReference type="PANTHER" id="PTHR11614">
    <property type="entry name" value="PHOSPHOLIPASE-RELATED"/>
    <property type="match status" value="1"/>
</dbReference>
<dbReference type="InterPro" id="IPR051044">
    <property type="entry name" value="MAG_DAG_Lipase"/>
</dbReference>
<dbReference type="RefSeq" id="WP_324265962.1">
    <property type="nucleotide sequence ID" value="NZ_JAWLNX010000008.1"/>
</dbReference>
<dbReference type="SUPFAM" id="SSF53474">
    <property type="entry name" value="alpha/beta-Hydrolases"/>
    <property type="match status" value="1"/>
</dbReference>
<dbReference type="PIRSF" id="PIRSF017388">
    <property type="entry name" value="Esterase_lipase"/>
    <property type="match status" value="1"/>
</dbReference>
<organism evidence="2 3">
    <name type="scientific">Saccharopolyspora mangrovi</name>
    <dbReference type="NCBI Taxonomy" id="3082379"/>
    <lineage>
        <taxon>Bacteria</taxon>
        <taxon>Bacillati</taxon>
        <taxon>Actinomycetota</taxon>
        <taxon>Actinomycetes</taxon>
        <taxon>Pseudonocardiales</taxon>
        <taxon>Pseudonocardiaceae</taxon>
        <taxon>Saccharopolyspora</taxon>
    </lineage>
</organism>
<comment type="caution">
    <text evidence="2">The sequence shown here is derived from an EMBL/GenBank/DDBJ whole genome shotgun (WGS) entry which is preliminary data.</text>
</comment>
<evidence type="ECO:0000313" key="2">
    <source>
        <dbReference type="EMBL" id="MEB3368429.1"/>
    </source>
</evidence>
<feature type="domain" description="Serine aminopeptidase S33" evidence="1">
    <location>
        <begin position="18"/>
        <end position="227"/>
    </location>
</feature>
<evidence type="ECO:0000259" key="1">
    <source>
        <dbReference type="Pfam" id="PF12146"/>
    </source>
</evidence>
<reference evidence="2 3" key="1">
    <citation type="submission" date="2023-10" db="EMBL/GenBank/DDBJ databases">
        <title>Saccharopolyspora sp. nov., isolated from mangrove soil.</title>
        <authorList>
            <person name="Lu Y."/>
            <person name="Liu W."/>
        </authorList>
    </citation>
    <scope>NUCLEOTIDE SEQUENCE [LARGE SCALE GENOMIC DNA]</scope>
    <source>
        <strain evidence="2 3">S2-29</strain>
    </source>
</reference>
<dbReference type="Pfam" id="PF12146">
    <property type="entry name" value="Hydrolase_4"/>
    <property type="match status" value="1"/>
</dbReference>
<dbReference type="EMBL" id="JAWLNX010000008">
    <property type="protein sequence ID" value="MEB3368429.1"/>
    <property type="molecule type" value="Genomic_DNA"/>
</dbReference>
<dbReference type="Proteomes" id="UP001327093">
    <property type="component" value="Unassembled WGS sequence"/>
</dbReference>
<accession>A0ABU6AAJ4</accession>
<dbReference type="Gene3D" id="3.40.50.1820">
    <property type="entry name" value="alpha/beta hydrolase"/>
    <property type="match status" value="1"/>
</dbReference>
<keyword evidence="3" id="KW-1185">Reference proteome</keyword>